<reference evidence="3 4" key="1">
    <citation type="submission" date="2017-12" db="EMBL/GenBank/DDBJ databases">
        <title>The genome sequence of Caulobacter flavus CGMCC1 15093.</title>
        <authorList>
            <person name="Gao J."/>
            <person name="Mao X."/>
            <person name="Sun J."/>
        </authorList>
    </citation>
    <scope>NUCLEOTIDE SEQUENCE [LARGE SCALE GENOMIC DNA]</scope>
    <source>
        <strain evidence="3 4">CGMCC1 15093</strain>
    </source>
</reference>
<evidence type="ECO:0000313" key="2">
    <source>
        <dbReference type="EMBL" id="AYV46424.1"/>
    </source>
</evidence>
<name>A0A2N5CRU9_9CAUL</name>
<dbReference type="OrthoDB" id="9798754at2"/>
<dbReference type="CDD" id="cd01038">
    <property type="entry name" value="Endonuclease_DUF559"/>
    <property type="match status" value="1"/>
</dbReference>
<dbReference type="Gene3D" id="3.40.960.10">
    <property type="entry name" value="VSR Endonuclease"/>
    <property type="match status" value="1"/>
</dbReference>
<dbReference type="AlphaFoldDB" id="A0A2N5CRU9"/>
<dbReference type="InterPro" id="IPR007569">
    <property type="entry name" value="DUF559"/>
</dbReference>
<organism evidence="3 4">
    <name type="scientific">Caulobacter flavus</name>
    <dbReference type="NCBI Taxonomy" id="1679497"/>
    <lineage>
        <taxon>Bacteria</taxon>
        <taxon>Pseudomonadati</taxon>
        <taxon>Pseudomonadota</taxon>
        <taxon>Alphaproteobacteria</taxon>
        <taxon>Caulobacterales</taxon>
        <taxon>Caulobacteraceae</taxon>
        <taxon>Caulobacter</taxon>
    </lineage>
</organism>
<dbReference type="InterPro" id="IPR011335">
    <property type="entry name" value="Restrct_endonuc-II-like"/>
</dbReference>
<evidence type="ECO:0000313" key="4">
    <source>
        <dbReference type="Proteomes" id="UP000234483"/>
    </source>
</evidence>
<dbReference type="PANTHER" id="PTHR38590:SF1">
    <property type="entry name" value="BLL0828 PROTEIN"/>
    <property type="match status" value="1"/>
</dbReference>
<dbReference type="Proteomes" id="UP000281192">
    <property type="component" value="Chromosome"/>
</dbReference>
<keyword evidence="3" id="KW-0540">Nuclease</keyword>
<gene>
    <name evidence="2" type="ORF">C1707_09200</name>
    <name evidence="3" type="ORF">CFHF_14885</name>
</gene>
<keyword evidence="5" id="KW-1185">Reference proteome</keyword>
<feature type="domain" description="DUF559" evidence="1">
    <location>
        <begin position="2"/>
        <end position="108"/>
    </location>
</feature>
<keyword evidence="3" id="KW-0255">Endonuclease</keyword>
<dbReference type="Pfam" id="PF04480">
    <property type="entry name" value="DUF559"/>
    <property type="match status" value="1"/>
</dbReference>
<dbReference type="GO" id="GO:0004519">
    <property type="term" value="F:endonuclease activity"/>
    <property type="evidence" value="ECO:0007669"/>
    <property type="project" value="UniProtKB-KW"/>
</dbReference>
<dbReference type="SUPFAM" id="SSF52980">
    <property type="entry name" value="Restriction endonuclease-like"/>
    <property type="match status" value="1"/>
</dbReference>
<evidence type="ECO:0000313" key="3">
    <source>
        <dbReference type="EMBL" id="PLR12721.1"/>
    </source>
</evidence>
<dbReference type="EMBL" id="PJRQ01000030">
    <property type="protein sequence ID" value="PLR12721.1"/>
    <property type="molecule type" value="Genomic_DNA"/>
</dbReference>
<evidence type="ECO:0000313" key="5">
    <source>
        <dbReference type="Proteomes" id="UP000281192"/>
    </source>
</evidence>
<dbReference type="KEGG" id="cfh:C1707_09200"/>
<proteinExistence type="predicted"/>
<dbReference type="EMBL" id="CP026100">
    <property type="protein sequence ID" value="AYV46424.1"/>
    <property type="molecule type" value="Genomic_DNA"/>
</dbReference>
<dbReference type="InterPro" id="IPR047216">
    <property type="entry name" value="Endonuclease_DUF559_bact"/>
</dbReference>
<sequence length="113" mass="13136">MDRTAYARRLRQKQTLAEKTLWTLVRNRRLSGFKFMRQIAIDRYFADFICEAGKLIVELDGAAHDGREAYDHQRTERLEQLGYVVLRFHNERVLADPGGTTDEILAALRSARP</sequence>
<evidence type="ECO:0000259" key="1">
    <source>
        <dbReference type="Pfam" id="PF04480"/>
    </source>
</evidence>
<reference evidence="2 5" key="2">
    <citation type="submission" date="2018-01" db="EMBL/GenBank/DDBJ databases">
        <title>Complete genome sequence of Caulobacter flavus RHGG3.</title>
        <authorList>
            <person name="Yang E."/>
        </authorList>
    </citation>
    <scope>NUCLEOTIDE SEQUENCE [LARGE SCALE GENOMIC DNA]</scope>
    <source>
        <strain evidence="2 5">RHGG3</strain>
    </source>
</reference>
<protein>
    <submittedName>
        <fullName evidence="3">Endonuclease</fullName>
    </submittedName>
</protein>
<accession>A0A2N5CRU9</accession>
<dbReference type="PANTHER" id="PTHR38590">
    <property type="entry name" value="BLL0828 PROTEIN"/>
    <property type="match status" value="1"/>
</dbReference>
<dbReference type="RefSeq" id="WP_101713786.1">
    <property type="nucleotide sequence ID" value="NZ_CP026100.1"/>
</dbReference>
<keyword evidence="3" id="KW-0378">Hydrolase</keyword>
<dbReference type="Proteomes" id="UP000234483">
    <property type="component" value="Unassembled WGS sequence"/>
</dbReference>